<accession>A0A1M3SYS5</accession>
<evidence type="ECO:0000256" key="7">
    <source>
        <dbReference type="ARBA" id="ARBA00022741"/>
    </source>
</evidence>
<dbReference type="FunFam" id="3.40.50.300:FF:001530">
    <property type="entry name" value="ABC multidrug transporter (Eurofung)"/>
    <property type="match status" value="1"/>
</dbReference>
<dbReference type="PROSITE" id="PS50929">
    <property type="entry name" value="ABC_TM1F"/>
    <property type="match status" value="2"/>
</dbReference>
<evidence type="ECO:0000259" key="15">
    <source>
        <dbReference type="PROSITE" id="PS50893"/>
    </source>
</evidence>
<dbReference type="PANTHER" id="PTHR43394:SF1">
    <property type="entry name" value="ATP-BINDING CASSETTE SUB-FAMILY B MEMBER 10, MITOCHONDRIAL"/>
    <property type="match status" value="1"/>
</dbReference>
<dbReference type="PROSITE" id="PS00211">
    <property type="entry name" value="ABC_TRANSPORTER_1"/>
    <property type="match status" value="2"/>
</dbReference>
<dbReference type="InterPro" id="IPR003439">
    <property type="entry name" value="ABC_transporter-like_ATP-bd"/>
</dbReference>
<dbReference type="InterPro" id="IPR027417">
    <property type="entry name" value="P-loop_NTPase"/>
</dbReference>
<dbReference type="InterPro" id="IPR003593">
    <property type="entry name" value="AAA+_ATPase"/>
</dbReference>
<evidence type="ECO:0000256" key="3">
    <source>
        <dbReference type="ARBA" id="ARBA00022448"/>
    </source>
</evidence>
<reference evidence="18" key="1">
    <citation type="journal article" date="2017" name="Genome Biol.">
        <title>Comparative genomics reveals high biological diversity and specific adaptations in the industrially and medically important fungal genus Aspergillus.</title>
        <authorList>
            <person name="de Vries R.P."/>
            <person name="Riley R."/>
            <person name="Wiebenga A."/>
            <person name="Aguilar-Osorio G."/>
            <person name="Amillis S."/>
            <person name="Uchima C.A."/>
            <person name="Anderluh G."/>
            <person name="Asadollahi M."/>
            <person name="Askin M."/>
            <person name="Barry K."/>
            <person name="Battaglia E."/>
            <person name="Bayram O."/>
            <person name="Benocci T."/>
            <person name="Braus-Stromeyer S.A."/>
            <person name="Caldana C."/>
            <person name="Canovas D."/>
            <person name="Cerqueira G.C."/>
            <person name="Chen F."/>
            <person name="Chen W."/>
            <person name="Choi C."/>
            <person name="Clum A."/>
            <person name="Dos Santos R.A."/>
            <person name="Damasio A.R."/>
            <person name="Diallinas G."/>
            <person name="Emri T."/>
            <person name="Fekete E."/>
            <person name="Flipphi M."/>
            <person name="Freyberg S."/>
            <person name="Gallo A."/>
            <person name="Gournas C."/>
            <person name="Habgood R."/>
            <person name="Hainaut M."/>
            <person name="Harispe M.L."/>
            <person name="Henrissat B."/>
            <person name="Hilden K.S."/>
            <person name="Hope R."/>
            <person name="Hossain A."/>
            <person name="Karabika E."/>
            <person name="Karaffa L."/>
            <person name="Karanyi Z."/>
            <person name="Krasevec N."/>
            <person name="Kuo A."/>
            <person name="Kusch H."/>
            <person name="LaButti K."/>
            <person name="Lagendijk E.L."/>
            <person name="Lapidus A."/>
            <person name="Levasseur A."/>
            <person name="Lindquist E."/>
            <person name="Lipzen A."/>
            <person name="Logrieco A.F."/>
            <person name="MacCabe A."/>
            <person name="Maekelae M.R."/>
            <person name="Malavazi I."/>
            <person name="Melin P."/>
            <person name="Meyer V."/>
            <person name="Mielnichuk N."/>
            <person name="Miskei M."/>
            <person name="Molnar A.P."/>
            <person name="Mule G."/>
            <person name="Ngan C.Y."/>
            <person name="Orejas M."/>
            <person name="Orosz E."/>
            <person name="Ouedraogo J.P."/>
            <person name="Overkamp K.M."/>
            <person name="Park H.-S."/>
            <person name="Perrone G."/>
            <person name="Piumi F."/>
            <person name="Punt P.J."/>
            <person name="Ram A.F."/>
            <person name="Ramon A."/>
            <person name="Rauscher S."/>
            <person name="Record E."/>
            <person name="Riano-Pachon D.M."/>
            <person name="Robert V."/>
            <person name="Roehrig J."/>
            <person name="Ruller R."/>
            <person name="Salamov A."/>
            <person name="Salih N.S."/>
            <person name="Samson R.A."/>
            <person name="Sandor E."/>
            <person name="Sanguinetti M."/>
            <person name="Schuetze T."/>
            <person name="Sepcic K."/>
            <person name="Shelest E."/>
            <person name="Sherlock G."/>
            <person name="Sophianopoulou V."/>
            <person name="Squina F.M."/>
            <person name="Sun H."/>
            <person name="Susca A."/>
            <person name="Todd R.B."/>
            <person name="Tsang A."/>
            <person name="Unkles S.E."/>
            <person name="van de Wiele N."/>
            <person name="van Rossen-Uffink D."/>
            <person name="Oliveira J.V."/>
            <person name="Vesth T.C."/>
            <person name="Visser J."/>
            <person name="Yu J.-H."/>
            <person name="Zhou M."/>
            <person name="Andersen M.R."/>
            <person name="Archer D.B."/>
            <person name="Baker S.E."/>
            <person name="Benoit I."/>
            <person name="Brakhage A.A."/>
            <person name="Braus G.H."/>
            <person name="Fischer R."/>
            <person name="Frisvad J.C."/>
            <person name="Goldman G.H."/>
            <person name="Houbraken J."/>
            <person name="Oakley B."/>
            <person name="Pocsi I."/>
            <person name="Scazzocchio C."/>
            <person name="Seiboth B."/>
            <person name="vanKuyk P.A."/>
            <person name="Wortman J."/>
            <person name="Dyer P.S."/>
            <person name="Grigoriev I.V."/>
        </authorList>
    </citation>
    <scope>NUCLEOTIDE SEQUENCE [LARGE SCALE GENOMIC DNA]</scope>
    <source>
        <strain evidence="18">CBS 106.47</strain>
    </source>
</reference>
<dbReference type="SMART" id="SM00382">
    <property type="entry name" value="AAA"/>
    <property type="match status" value="2"/>
</dbReference>
<feature type="domain" description="ABC transmembrane type-1" evidence="16">
    <location>
        <begin position="69"/>
        <end position="365"/>
    </location>
</feature>
<keyword evidence="10 14" id="KW-0472">Membrane</keyword>
<dbReference type="PANTHER" id="PTHR43394">
    <property type="entry name" value="ATP-DEPENDENT PERMEASE MDL1, MITOCHONDRIAL"/>
    <property type="match status" value="1"/>
</dbReference>
<proteinExistence type="inferred from homology"/>
<feature type="transmembrane region" description="Helical" evidence="14">
    <location>
        <begin position="761"/>
        <end position="780"/>
    </location>
</feature>
<dbReference type="Proteomes" id="UP000184063">
    <property type="component" value="Unassembled WGS sequence"/>
</dbReference>
<organism evidence="17 18">
    <name type="scientific">Aspergillus luchuensis (strain CBS 106.47)</name>
    <dbReference type="NCBI Taxonomy" id="1137211"/>
    <lineage>
        <taxon>Eukaryota</taxon>
        <taxon>Fungi</taxon>
        <taxon>Dikarya</taxon>
        <taxon>Ascomycota</taxon>
        <taxon>Pezizomycotina</taxon>
        <taxon>Eurotiomycetes</taxon>
        <taxon>Eurotiomycetidae</taxon>
        <taxon>Eurotiales</taxon>
        <taxon>Aspergillaceae</taxon>
        <taxon>Aspergillus</taxon>
        <taxon>Aspergillus subgen. Circumdati</taxon>
    </lineage>
</organism>
<sequence length="1295" mass="143374">MGRSPKWLTVQSPKEKSLEDNNDMKEEGLSSSEGKRREPDTKSERPASLGNYIRVLSYTNSTDRVILMIAMLSAIGSGVALPLMNIVFGSIVGKFNEYFSAGTTVTVTQFKSSVSRLSLYIVYLFIGKFIMTYFAMASLSYCFRIIGLRVSATLRQDYMRTLFAQPVSKLDQVPVGAVTNTITTHSNSIQQSISDKLAILFQSVALLVTAYIVAFKYSWALTLVTSSALLFIFVVASVTLPRITRAQRSVDKANESQSSIAAAIFGSIRTVVSLGAEGNLAAKYTLWIEEARQRGRTMSLFLGAQLGLMFFAMYSSYSLAFWFGLQLYRGGHLASIDTVITVFFSVMMAITVIGRIASPLVIMSKAASAAETFFQMLDSEKVDLSGLGLRGPSASAQADIVFENVHFAYPSRPDIKALNGLNARFERGKTTALVGPSGSGKSTIVALLERWYQLSRSSDNRNSGTIYIGEHSINNLDLTWWRSQVGLVQQEPVLFNDTIYNNIALGLVGTKWEHETDEIKKSLIENACCEAYAHEFIQHLPEGYETLVGENGIKLSGGQRQRLAIARSIVRQPAILILDEATSAIDVRGEKIVQAALNRLSQNRTTIVIAHRLSTIRQADRIIVVKGGVDIEQGTHEELLEIEDGVYSSLVNAQRVNLLQDDETDISDMAEESKEDLEAIGDLISESINDDGLQLTKKSRGFFRSIGLFLYEQRAQWQLYLPVLISAAGAGAAYPLQSWLFAKLIAVFQYSDQRLAHAANFWALMFFILALGTAACYGTMGYSASRFSAEVSSVYRTEYFHNILNKPIPFHDLKENSSGSLVSRLTTDSKQVQDIVGINGAFPLVSIFSILGCIIIAFSFGWKLSLVAVFAALPCTFLAAFMRIRYEIQFEAMNAKVYSGSSQFAAEAIDAFRTVSALTMEHVILERYSNLLQQQQTKAFRKAWYATLVFAFSDSVELCAMALTFWYGGQLLASRQYQPTDFFVIYSAIIQGGQSAGQFFSSGSDIAQAIASANRMLDLRPNRNEPTNATIQPESLRTRHGATIEFKKVTFRYPSRATPLFMSLNVRVETGQFVAFVGPSGCGKTTVISLLEKFYNPFQGTILINDQNIHSIEPSYYRRSISLVAQEPRLFEGTIRENLALGLDQSDFTETDLIQACKDAEIHDFIASLPEGYSTNLGIKAQTSLSGGQRQRLCIARALLRRPSLLLLDEATSSLDSQSEKVVQAALERLAAKRCMTIVVVAHRLATIQKADKIFVFGESRRGSGSRIVEQGTHQELLRNKGTYWQMCQQDALDR</sequence>
<dbReference type="SUPFAM" id="SSF90123">
    <property type="entry name" value="ABC transporter transmembrane region"/>
    <property type="match status" value="2"/>
</dbReference>
<comment type="similarity">
    <text evidence="2">Belongs to the ABC transporter superfamily. ABCB family. Multidrug resistance exporter (TC 3.A.1.201) subfamily.</text>
</comment>
<feature type="transmembrane region" description="Helical" evidence="14">
    <location>
        <begin position="835"/>
        <end position="858"/>
    </location>
</feature>
<evidence type="ECO:0000256" key="1">
    <source>
        <dbReference type="ARBA" id="ARBA00004651"/>
    </source>
</evidence>
<dbReference type="GO" id="GO:0005743">
    <property type="term" value="C:mitochondrial inner membrane"/>
    <property type="evidence" value="ECO:0007669"/>
    <property type="project" value="TreeGrafter"/>
</dbReference>
<evidence type="ECO:0000259" key="16">
    <source>
        <dbReference type="PROSITE" id="PS50929"/>
    </source>
</evidence>
<dbReference type="VEuPathDB" id="FungiDB:ASPFODRAFT_148809"/>
<dbReference type="Pfam" id="PF00005">
    <property type="entry name" value="ABC_tran"/>
    <property type="match status" value="2"/>
</dbReference>
<evidence type="ECO:0000256" key="10">
    <source>
        <dbReference type="ARBA" id="ARBA00023136"/>
    </source>
</evidence>
<keyword evidence="4" id="KW-1003">Cell membrane</keyword>
<dbReference type="EMBL" id="KV878281">
    <property type="protein sequence ID" value="OJZ79636.1"/>
    <property type="molecule type" value="Genomic_DNA"/>
</dbReference>
<keyword evidence="3" id="KW-0813">Transport</keyword>
<feature type="transmembrane region" description="Helical" evidence="14">
    <location>
        <begin position="220"/>
        <end position="240"/>
    </location>
</feature>
<feature type="transmembrane region" description="Helical" evidence="14">
    <location>
        <begin position="943"/>
        <end position="967"/>
    </location>
</feature>
<feature type="domain" description="ABC transporter" evidence="15">
    <location>
        <begin position="1044"/>
        <end position="1290"/>
    </location>
</feature>
<dbReference type="InterPro" id="IPR011527">
    <property type="entry name" value="ABC1_TM_dom"/>
</dbReference>
<dbReference type="InterPro" id="IPR017871">
    <property type="entry name" value="ABC_transporter-like_CS"/>
</dbReference>
<keyword evidence="11" id="KW-0325">Glycoprotein</keyword>
<feature type="transmembrane region" description="Helical" evidence="14">
    <location>
        <begin position="300"/>
        <end position="323"/>
    </location>
</feature>
<dbReference type="GO" id="GO:0005886">
    <property type="term" value="C:plasma membrane"/>
    <property type="evidence" value="ECO:0007669"/>
    <property type="project" value="UniProtKB-SubCell"/>
</dbReference>
<feature type="transmembrane region" description="Helical" evidence="14">
    <location>
        <begin position="197"/>
        <end position="214"/>
    </location>
</feature>
<keyword evidence="5 14" id="KW-0812">Transmembrane</keyword>
<evidence type="ECO:0000256" key="12">
    <source>
        <dbReference type="ARBA" id="ARBA00049740"/>
    </source>
</evidence>
<feature type="transmembrane region" description="Helical" evidence="14">
    <location>
        <begin position="335"/>
        <end position="357"/>
    </location>
</feature>
<dbReference type="Gene3D" id="3.40.50.300">
    <property type="entry name" value="P-loop containing nucleotide triphosphate hydrolases"/>
    <property type="match status" value="2"/>
</dbReference>
<dbReference type="GO" id="GO:0015421">
    <property type="term" value="F:ABC-type oligopeptide transporter activity"/>
    <property type="evidence" value="ECO:0007669"/>
    <property type="project" value="TreeGrafter"/>
</dbReference>
<dbReference type="CDD" id="cd18577">
    <property type="entry name" value="ABC_6TM_Pgp_ABCB1_D1_like"/>
    <property type="match status" value="1"/>
</dbReference>
<evidence type="ECO:0000256" key="14">
    <source>
        <dbReference type="SAM" id="Phobius"/>
    </source>
</evidence>
<evidence type="ECO:0000256" key="2">
    <source>
        <dbReference type="ARBA" id="ARBA00007577"/>
    </source>
</evidence>
<feature type="domain" description="ABC transmembrane type-1" evidence="16">
    <location>
        <begin position="723"/>
        <end position="1008"/>
    </location>
</feature>
<feature type="domain" description="ABC transporter" evidence="15">
    <location>
        <begin position="400"/>
        <end position="652"/>
    </location>
</feature>
<dbReference type="InterPro" id="IPR036640">
    <property type="entry name" value="ABC1_TM_sf"/>
</dbReference>
<feature type="compositionally biased region" description="Basic and acidic residues" evidence="13">
    <location>
        <begin position="13"/>
        <end position="45"/>
    </location>
</feature>
<dbReference type="SUPFAM" id="SSF52540">
    <property type="entry name" value="P-loop containing nucleoside triphosphate hydrolases"/>
    <property type="match status" value="2"/>
</dbReference>
<dbReference type="FunFam" id="1.20.1560.10:FF:000057">
    <property type="entry name" value="ABC multidrug transporter SitT"/>
    <property type="match status" value="1"/>
</dbReference>
<evidence type="ECO:0000256" key="4">
    <source>
        <dbReference type="ARBA" id="ARBA00022475"/>
    </source>
</evidence>
<evidence type="ECO:0000313" key="17">
    <source>
        <dbReference type="EMBL" id="OJZ79636.1"/>
    </source>
</evidence>
<evidence type="ECO:0000256" key="8">
    <source>
        <dbReference type="ARBA" id="ARBA00022840"/>
    </source>
</evidence>
<protein>
    <recommendedName>
        <fullName evidence="12">ABC multidrug transporter MDR2</fullName>
    </recommendedName>
</protein>
<dbReference type="GO" id="GO:0005524">
    <property type="term" value="F:ATP binding"/>
    <property type="evidence" value="ECO:0007669"/>
    <property type="project" value="UniProtKB-KW"/>
</dbReference>
<keyword evidence="8" id="KW-0067">ATP-binding</keyword>
<evidence type="ECO:0000313" key="18">
    <source>
        <dbReference type="Proteomes" id="UP000184063"/>
    </source>
</evidence>
<dbReference type="Gene3D" id="1.20.1560.10">
    <property type="entry name" value="ABC transporter type 1, transmembrane domain"/>
    <property type="match status" value="2"/>
</dbReference>
<feature type="transmembrane region" description="Helical" evidence="14">
    <location>
        <begin position="719"/>
        <end position="741"/>
    </location>
</feature>
<keyword evidence="7" id="KW-0547">Nucleotide-binding</keyword>
<feature type="transmembrane region" description="Helical" evidence="14">
    <location>
        <begin position="864"/>
        <end position="884"/>
    </location>
</feature>
<dbReference type="CDD" id="cd18578">
    <property type="entry name" value="ABC_6TM_Pgp_ABCB1_D2_like"/>
    <property type="match status" value="1"/>
</dbReference>
<feature type="transmembrane region" description="Helical" evidence="14">
    <location>
        <begin position="65"/>
        <end position="88"/>
    </location>
</feature>
<evidence type="ECO:0000256" key="9">
    <source>
        <dbReference type="ARBA" id="ARBA00022989"/>
    </source>
</evidence>
<feature type="transmembrane region" description="Helical" evidence="14">
    <location>
        <begin position="120"/>
        <end position="143"/>
    </location>
</feature>
<dbReference type="FunFam" id="3.40.50.300:FF:000913">
    <property type="entry name" value="ABC multidrug transporter SitT"/>
    <property type="match status" value="1"/>
</dbReference>
<dbReference type="GO" id="GO:0090374">
    <property type="term" value="P:oligopeptide export from mitochondrion"/>
    <property type="evidence" value="ECO:0007669"/>
    <property type="project" value="TreeGrafter"/>
</dbReference>
<dbReference type="OrthoDB" id="6500128at2759"/>
<keyword evidence="6" id="KW-0677">Repeat</keyword>
<evidence type="ECO:0000256" key="11">
    <source>
        <dbReference type="ARBA" id="ARBA00023180"/>
    </source>
</evidence>
<evidence type="ECO:0000256" key="5">
    <source>
        <dbReference type="ARBA" id="ARBA00022692"/>
    </source>
</evidence>
<evidence type="ECO:0000256" key="6">
    <source>
        <dbReference type="ARBA" id="ARBA00022737"/>
    </source>
</evidence>
<dbReference type="PROSITE" id="PS50893">
    <property type="entry name" value="ABC_TRANSPORTER_2"/>
    <property type="match status" value="2"/>
</dbReference>
<feature type="region of interest" description="Disordered" evidence="13">
    <location>
        <begin position="1"/>
        <end position="45"/>
    </location>
</feature>
<dbReference type="InterPro" id="IPR039421">
    <property type="entry name" value="Type_1_exporter"/>
</dbReference>
<dbReference type="GO" id="GO:0016887">
    <property type="term" value="F:ATP hydrolysis activity"/>
    <property type="evidence" value="ECO:0007669"/>
    <property type="project" value="InterPro"/>
</dbReference>
<dbReference type="Pfam" id="PF00664">
    <property type="entry name" value="ABC_membrane"/>
    <property type="match status" value="2"/>
</dbReference>
<gene>
    <name evidence="17" type="ORF">ASPFODRAFT_148809</name>
</gene>
<name>A0A1M3SYS5_ASPLC</name>
<keyword evidence="9 14" id="KW-1133">Transmembrane helix</keyword>
<comment type="subcellular location">
    <subcellularLocation>
        <location evidence="1">Cell membrane</location>
        <topology evidence="1">Multi-pass membrane protein</topology>
    </subcellularLocation>
</comment>
<evidence type="ECO:0000256" key="13">
    <source>
        <dbReference type="SAM" id="MobiDB-lite"/>
    </source>
</evidence>